<dbReference type="OrthoDB" id="7727637at2"/>
<feature type="signal peptide" evidence="1">
    <location>
        <begin position="1"/>
        <end position="22"/>
    </location>
</feature>
<proteinExistence type="predicted"/>
<accession>A0A5S3PJV9</accession>
<dbReference type="AlphaFoldDB" id="A0A5S3PJV9"/>
<keyword evidence="1" id="KW-0732">Signal</keyword>
<dbReference type="RefSeq" id="WP_138660876.1">
    <property type="nucleotide sequence ID" value="NZ_VANS01000001.1"/>
</dbReference>
<sequence length="97" mass="10355">MHPTLRSVPAFAAAVLVLSACAELATTDPVERARIRSERSCVAAVEQHTGVKGAAINTTLPVVELNRYIVDTPATEKPWLCATNDEGSAIEIIEIRG</sequence>
<evidence type="ECO:0000313" key="3">
    <source>
        <dbReference type="Proteomes" id="UP000309550"/>
    </source>
</evidence>
<protein>
    <submittedName>
        <fullName evidence="2">Uncharacterized protein</fullName>
    </submittedName>
</protein>
<gene>
    <name evidence="2" type="ORF">FDT80_03740</name>
</gene>
<organism evidence="2 3">
    <name type="scientific">Sulfitobacter sabulilitoris</name>
    <dbReference type="NCBI Taxonomy" id="2562655"/>
    <lineage>
        <taxon>Bacteria</taxon>
        <taxon>Pseudomonadati</taxon>
        <taxon>Pseudomonadota</taxon>
        <taxon>Alphaproteobacteria</taxon>
        <taxon>Rhodobacterales</taxon>
        <taxon>Roseobacteraceae</taxon>
        <taxon>Sulfitobacter</taxon>
    </lineage>
</organism>
<reference evidence="2 3" key="1">
    <citation type="submission" date="2019-05" db="EMBL/GenBank/DDBJ databases">
        <title>Sulfitobacter sabulilitoris sp. nov., isolated from a marine sand.</title>
        <authorList>
            <person name="Yoon J.-H."/>
        </authorList>
    </citation>
    <scope>NUCLEOTIDE SEQUENCE [LARGE SCALE GENOMIC DNA]</scope>
    <source>
        <strain evidence="2 3">HSMS-29</strain>
    </source>
</reference>
<feature type="chain" id="PRO_5024385257" evidence="1">
    <location>
        <begin position="23"/>
        <end position="97"/>
    </location>
</feature>
<evidence type="ECO:0000256" key="1">
    <source>
        <dbReference type="SAM" id="SignalP"/>
    </source>
</evidence>
<comment type="caution">
    <text evidence="2">The sequence shown here is derived from an EMBL/GenBank/DDBJ whole genome shotgun (WGS) entry which is preliminary data.</text>
</comment>
<keyword evidence="3" id="KW-1185">Reference proteome</keyword>
<dbReference type="Proteomes" id="UP000309550">
    <property type="component" value="Unassembled WGS sequence"/>
</dbReference>
<dbReference type="PROSITE" id="PS51257">
    <property type="entry name" value="PROKAR_LIPOPROTEIN"/>
    <property type="match status" value="1"/>
</dbReference>
<name>A0A5S3PJV9_9RHOB</name>
<dbReference type="EMBL" id="VANS01000001">
    <property type="protein sequence ID" value="TMM54704.1"/>
    <property type="molecule type" value="Genomic_DNA"/>
</dbReference>
<evidence type="ECO:0000313" key="2">
    <source>
        <dbReference type="EMBL" id="TMM54704.1"/>
    </source>
</evidence>